<evidence type="ECO:0000256" key="8">
    <source>
        <dbReference type="ARBA" id="ARBA00023163"/>
    </source>
</evidence>
<dbReference type="PROSITE" id="PS50044">
    <property type="entry name" value="SIGMA54_3"/>
    <property type="match status" value="1"/>
</dbReference>
<dbReference type="PROSITE" id="PS00718">
    <property type="entry name" value="SIGMA54_2"/>
    <property type="match status" value="1"/>
</dbReference>
<evidence type="ECO:0000313" key="13">
    <source>
        <dbReference type="Proteomes" id="UP000266305"/>
    </source>
</evidence>
<sequence>MDMMQFQRQTTQLAMTQRMQESLRILQMSNADLADYLTAQALENPCLEVRVPEGASVAPALPSRGIQAGLDRDAFATVEGQPASLLAHVEAQIDLAFFDPGDRRTALAFAGALEPSGWLGQPVSEIAAAAEVEEEEALVILERLQAFEPAGLFARSLAECLALQLEDLGLLTWELRTMLDHLPLLAEGRIADLARRCDCEPEHIRENLALIRSLSPKPGEAFAADRTPIQPPDVRVLRGPEGWEVELTRAQLPRIRVSEAGDTGDRQADAWLARARSQARWLERAVERRQATLLRTAVCLVRHQAEFLDQGPRALRPLSMEEVALELDLHPSTISRATATRLIETPRGLIPLRAFFSRSVSSDGPEAPQSQDALMALVRDIIAREDRTKPFSDDAIVKQAKLAGAVLARRTVTKYRETLGIPSSYDRKRAAAAA</sequence>
<keyword evidence="4 9" id="KW-0548">Nucleotidyltransferase</keyword>
<evidence type="ECO:0000256" key="9">
    <source>
        <dbReference type="PIRNR" id="PIRNR000774"/>
    </source>
</evidence>
<accession>A0AAX1UJE5</accession>
<dbReference type="Pfam" id="PF00309">
    <property type="entry name" value="Sigma54_AID"/>
    <property type="match status" value="1"/>
</dbReference>
<dbReference type="Proteomes" id="UP000266305">
    <property type="component" value="Unassembled WGS sequence"/>
</dbReference>
<keyword evidence="8 9" id="KW-0804">Transcription</keyword>
<dbReference type="GO" id="GO:0001216">
    <property type="term" value="F:DNA-binding transcription activator activity"/>
    <property type="evidence" value="ECO:0007669"/>
    <property type="project" value="InterPro"/>
</dbReference>
<reference evidence="12 13" key="1">
    <citation type="submission" date="2018-08" db="EMBL/GenBank/DDBJ databases">
        <title>Draft genome sequence of Rhodobacter sphaeroides FY.</title>
        <authorList>
            <person name="Rayyan A."/>
            <person name="Meyer T.E."/>
            <person name="Kyndt J.A."/>
        </authorList>
    </citation>
    <scope>NUCLEOTIDE SEQUENCE [LARGE SCALE GENOMIC DNA]</scope>
    <source>
        <strain evidence="12 13">FY</strain>
    </source>
</reference>
<evidence type="ECO:0000256" key="1">
    <source>
        <dbReference type="ARBA" id="ARBA00008798"/>
    </source>
</evidence>
<dbReference type="EMBL" id="QWGP01000015">
    <property type="protein sequence ID" value="RHZ93907.1"/>
    <property type="molecule type" value="Genomic_DNA"/>
</dbReference>
<dbReference type="GO" id="GO:0016987">
    <property type="term" value="F:sigma factor activity"/>
    <property type="evidence" value="ECO:0007669"/>
    <property type="project" value="UniProtKB-KW"/>
</dbReference>
<evidence type="ECO:0000256" key="4">
    <source>
        <dbReference type="ARBA" id="ARBA00022695"/>
    </source>
</evidence>
<evidence type="ECO:0000256" key="2">
    <source>
        <dbReference type="ARBA" id="ARBA00022478"/>
    </source>
</evidence>
<keyword evidence="6 9" id="KW-0731">Sigma factor</keyword>
<dbReference type="GO" id="GO:0006352">
    <property type="term" value="P:DNA-templated transcription initiation"/>
    <property type="evidence" value="ECO:0007669"/>
    <property type="project" value="InterPro"/>
</dbReference>
<dbReference type="NCBIfam" id="TIGR02395">
    <property type="entry name" value="rpoN_sigma"/>
    <property type="match status" value="1"/>
</dbReference>
<keyword evidence="2 9" id="KW-0240">DNA-directed RNA polymerase</keyword>
<keyword evidence="3 9" id="KW-0808">Transferase</keyword>
<proteinExistence type="inferred from homology"/>
<dbReference type="Gene3D" id="1.10.10.1330">
    <property type="entry name" value="RNA polymerase sigma-54 factor, core-binding domain"/>
    <property type="match status" value="1"/>
</dbReference>
<name>A0AAX1UJE5_CERSP</name>
<dbReference type="PROSITE" id="PS00717">
    <property type="entry name" value="SIGMA54_1"/>
    <property type="match status" value="1"/>
</dbReference>
<dbReference type="AlphaFoldDB" id="A0AAX1UJE5"/>
<keyword evidence="7 9" id="KW-0238">DNA-binding</keyword>
<organism evidence="12 13">
    <name type="scientific">Cereibacter sphaeroides</name>
    <name type="common">Rhodobacter sphaeroides</name>
    <dbReference type="NCBI Taxonomy" id="1063"/>
    <lineage>
        <taxon>Bacteria</taxon>
        <taxon>Pseudomonadati</taxon>
        <taxon>Pseudomonadota</taxon>
        <taxon>Alphaproteobacteria</taxon>
        <taxon>Rhodobacterales</taxon>
        <taxon>Paracoccaceae</taxon>
        <taxon>Cereibacter</taxon>
    </lineage>
</organism>
<dbReference type="InterPro" id="IPR038709">
    <property type="entry name" value="RpoN_core-bd_sf"/>
</dbReference>
<dbReference type="RefSeq" id="WP_119000499.1">
    <property type="nucleotide sequence ID" value="NZ_QWGP01000015.1"/>
</dbReference>
<dbReference type="PANTHER" id="PTHR32248:SF4">
    <property type="entry name" value="RNA POLYMERASE SIGMA-54 FACTOR"/>
    <property type="match status" value="1"/>
</dbReference>
<feature type="domain" description="RNA polymerase sigma factor 54 DNA-binding" evidence="10">
    <location>
        <begin position="271"/>
        <end position="429"/>
    </location>
</feature>
<feature type="domain" description="RNA polymerase sigma factor 54 core-binding" evidence="11">
    <location>
        <begin position="78"/>
        <end position="259"/>
    </location>
</feature>
<evidence type="ECO:0000256" key="3">
    <source>
        <dbReference type="ARBA" id="ARBA00022679"/>
    </source>
</evidence>
<comment type="function">
    <text evidence="9">Sigma factors are initiation factors that promote the attachment of RNA polymerase to specific initiation sites and are then released.</text>
</comment>
<dbReference type="GO" id="GO:0000428">
    <property type="term" value="C:DNA-directed RNA polymerase complex"/>
    <property type="evidence" value="ECO:0007669"/>
    <property type="project" value="UniProtKB-KW"/>
</dbReference>
<protein>
    <recommendedName>
        <fullName evidence="9">RNA polymerase sigma-54 factor</fullName>
    </recommendedName>
</protein>
<dbReference type="PIRSF" id="PIRSF000774">
    <property type="entry name" value="RpoN"/>
    <property type="match status" value="1"/>
</dbReference>
<evidence type="ECO:0000256" key="6">
    <source>
        <dbReference type="ARBA" id="ARBA00023082"/>
    </source>
</evidence>
<comment type="caution">
    <text evidence="12">The sequence shown here is derived from an EMBL/GenBank/DDBJ whole genome shotgun (WGS) entry which is preliminary data.</text>
</comment>
<evidence type="ECO:0000259" key="11">
    <source>
        <dbReference type="Pfam" id="PF04963"/>
    </source>
</evidence>
<dbReference type="GO" id="GO:0016779">
    <property type="term" value="F:nucleotidyltransferase activity"/>
    <property type="evidence" value="ECO:0007669"/>
    <property type="project" value="UniProtKB-KW"/>
</dbReference>
<comment type="similarity">
    <text evidence="1 9">Belongs to the sigma-54 factor family.</text>
</comment>
<dbReference type="PANTHER" id="PTHR32248">
    <property type="entry name" value="RNA POLYMERASE SIGMA-54 FACTOR"/>
    <property type="match status" value="1"/>
</dbReference>
<keyword evidence="5 9" id="KW-0805">Transcription regulation</keyword>
<evidence type="ECO:0000256" key="5">
    <source>
        <dbReference type="ARBA" id="ARBA00023015"/>
    </source>
</evidence>
<dbReference type="Pfam" id="PF04552">
    <property type="entry name" value="Sigma54_DBD"/>
    <property type="match status" value="1"/>
</dbReference>
<evidence type="ECO:0000259" key="10">
    <source>
        <dbReference type="Pfam" id="PF04552"/>
    </source>
</evidence>
<gene>
    <name evidence="12" type="primary">rpoN</name>
    <name evidence="12" type="ORF">D1114_13870</name>
</gene>
<evidence type="ECO:0000256" key="7">
    <source>
        <dbReference type="ARBA" id="ARBA00023125"/>
    </source>
</evidence>
<evidence type="ECO:0000313" key="12">
    <source>
        <dbReference type="EMBL" id="RHZ93907.1"/>
    </source>
</evidence>
<dbReference type="Pfam" id="PF04963">
    <property type="entry name" value="Sigma54_CBD"/>
    <property type="match status" value="1"/>
</dbReference>
<dbReference type="Gene3D" id="1.10.10.60">
    <property type="entry name" value="Homeodomain-like"/>
    <property type="match status" value="1"/>
</dbReference>
<dbReference type="InterPro" id="IPR007046">
    <property type="entry name" value="RNA_pol_sigma_54_core-bd"/>
</dbReference>
<dbReference type="PRINTS" id="PR00045">
    <property type="entry name" value="SIGMA54FCT"/>
</dbReference>
<dbReference type="InterPro" id="IPR000394">
    <property type="entry name" value="RNA_pol_sigma_54"/>
</dbReference>
<dbReference type="InterPro" id="IPR007634">
    <property type="entry name" value="RNA_pol_sigma_54_DNA-bd"/>
</dbReference>
<dbReference type="GO" id="GO:0003677">
    <property type="term" value="F:DNA binding"/>
    <property type="evidence" value="ECO:0007669"/>
    <property type="project" value="UniProtKB-KW"/>
</dbReference>